<evidence type="ECO:0000256" key="6">
    <source>
        <dbReference type="ARBA" id="ARBA00022989"/>
    </source>
</evidence>
<comment type="subcellular location">
    <subcellularLocation>
        <location evidence="1">Cell membrane</location>
        <topology evidence="1">Multi-pass membrane protein</topology>
    </subcellularLocation>
</comment>
<keyword evidence="6 8" id="KW-1133">Transmembrane helix</keyword>
<dbReference type="AlphaFoldDB" id="D3EZS2"/>
<proteinExistence type="predicted"/>
<dbReference type="RefSeq" id="WP_012936961.1">
    <property type="nucleotide sequence ID" value="NC_013739.1"/>
</dbReference>
<feature type="domain" description="Glycosyltransferase RgtA/B/C/D-like" evidence="9">
    <location>
        <begin position="62"/>
        <end position="214"/>
    </location>
</feature>
<evidence type="ECO:0000256" key="4">
    <source>
        <dbReference type="ARBA" id="ARBA00022679"/>
    </source>
</evidence>
<reference evidence="11" key="2">
    <citation type="submission" date="2010-01" db="EMBL/GenBank/DDBJ databases">
        <title>The complete genome of Conexibacter woesei DSM 14684.</title>
        <authorList>
            <consortium name="US DOE Joint Genome Institute (JGI-PGF)"/>
            <person name="Lucas S."/>
            <person name="Copeland A."/>
            <person name="Lapidus A."/>
            <person name="Glavina del Rio T."/>
            <person name="Dalin E."/>
            <person name="Tice H."/>
            <person name="Bruce D."/>
            <person name="Goodwin L."/>
            <person name="Pitluck S."/>
            <person name="Kyrpides N."/>
            <person name="Mavromatis K."/>
            <person name="Ivanova N."/>
            <person name="Mikhailova N."/>
            <person name="Chertkov O."/>
            <person name="Brettin T."/>
            <person name="Detter J.C."/>
            <person name="Han C."/>
            <person name="Larimer F."/>
            <person name="Land M."/>
            <person name="Hauser L."/>
            <person name="Markowitz V."/>
            <person name="Cheng J.-F."/>
            <person name="Hugenholtz P."/>
            <person name="Woyke T."/>
            <person name="Wu D."/>
            <person name="Pukall R."/>
            <person name="Steenblock K."/>
            <person name="Schneider S."/>
            <person name="Klenk H.-P."/>
            <person name="Eisen J.A."/>
        </authorList>
    </citation>
    <scope>NUCLEOTIDE SEQUENCE [LARGE SCALE GENOMIC DNA]</scope>
    <source>
        <strain evidence="11">DSM 14684 / CIP 108061 / JCM 11494 / NBRC 100937 / ID131577</strain>
    </source>
</reference>
<keyword evidence="7 8" id="KW-0472">Membrane</keyword>
<feature type="transmembrane region" description="Helical" evidence="8">
    <location>
        <begin position="335"/>
        <end position="356"/>
    </location>
</feature>
<feature type="transmembrane region" description="Helical" evidence="8">
    <location>
        <begin position="283"/>
        <end position="304"/>
    </location>
</feature>
<dbReference type="EMBL" id="CP001854">
    <property type="protein sequence ID" value="ADB53910.1"/>
    <property type="molecule type" value="Genomic_DNA"/>
</dbReference>
<dbReference type="GO" id="GO:0016763">
    <property type="term" value="F:pentosyltransferase activity"/>
    <property type="evidence" value="ECO:0007669"/>
    <property type="project" value="TreeGrafter"/>
</dbReference>
<dbReference type="GO" id="GO:0005886">
    <property type="term" value="C:plasma membrane"/>
    <property type="evidence" value="ECO:0007669"/>
    <property type="project" value="UniProtKB-SubCell"/>
</dbReference>
<feature type="transmembrane region" description="Helical" evidence="8">
    <location>
        <begin position="198"/>
        <end position="218"/>
    </location>
</feature>
<keyword evidence="2" id="KW-1003">Cell membrane</keyword>
<dbReference type="STRING" id="469383.Cwoe_5505"/>
<feature type="transmembrane region" description="Helical" evidence="8">
    <location>
        <begin position="82"/>
        <end position="102"/>
    </location>
</feature>
<evidence type="ECO:0000256" key="7">
    <source>
        <dbReference type="ARBA" id="ARBA00023136"/>
    </source>
</evidence>
<dbReference type="PANTHER" id="PTHR33908:SF11">
    <property type="entry name" value="MEMBRANE PROTEIN"/>
    <property type="match status" value="1"/>
</dbReference>
<dbReference type="Proteomes" id="UP000008229">
    <property type="component" value="Chromosome"/>
</dbReference>
<dbReference type="InterPro" id="IPR038731">
    <property type="entry name" value="RgtA/B/C-like"/>
</dbReference>
<evidence type="ECO:0000256" key="5">
    <source>
        <dbReference type="ARBA" id="ARBA00022692"/>
    </source>
</evidence>
<feature type="transmembrane region" description="Helical" evidence="8">
    <location>
        <begin position="160"/>
        <end position="178"/>
    </location>
</feature>
<dbReference type="OrthoDB" id="5318634at2"/>
<evidence type="ECO:0000313" key="11">
    <source>
        <dbReference type="Proteomes" id="UP000008229"/>
    </source>
</evidence>
<evidence type="ECO:0000313" key="10">
    <source>
        <dbReference type="EMBL" id="ADB53910.1"/>
    </source>
</evidence>
<evidence type="ECO:0000256" key="2">
    <source>
        <dbReference type="ARBA" id="ARBA00022475"/>
    </source>
</evidence>
<dbReference type="Pfam" id="PF13231">
    <property type="entry name" value="PMT_2"/>
    <property type="match status" value="1"/>
</dbReference>
<reference evidence="10 11" key="1">
    <citation type="journal article" date="2010" name="Stand. Genomic Sci.">
        <title>Complete genome sequence of Conexibacter woesei type strain (ID131577).</title>
        <authorList>
            <person name="Pukall R."/>
            <person name="Lapidus A."/>
            <person name="Glavina Del Rio T."/>
            <person name="Copeland A."/>
            <person name="Tice H."/>
            <person name="Cheng J.-F."/>
            <person name="Lucas S."/>
            <person name="Chen F."/>
            <person name="Nolan M."/>
            <person name="Bruce D."/>
            <person name="Goodwin L."/>
            <person name="Pitluck S."/>
            <person name="Mavromatis K."/>
            <person name="Ivanova N."/>
            <person name="Ovchinnikova G."/>
            <person name="Pati A."/>
            <person name="Chen A."/>
            <person name="Palaniappan K."/>
            <person name="Land M."/>
            <person name="Hauser L."/>
            <person name="Chang Y.-J."/>
            <person name="Jeffries C.D."/>
            <person name="Chain P."/>
            <person name="Meincke L."/>
            <person name="Sims D."/>
            <person name="Brettin T."/>
            <person name="Detter J.C."/>
            <person name="Rohde M."/>
            <person name="Goeker M."/>
            <person name="Bristow J."/>
            <person name="Eisen J.A."/>
            <person name="Markowitz V."/>
            <person name="Kyrpides N.C."/>
            <person name="Klenk H.-P."/>
            <person name="Hugenholtz P."/>
        </authorList>
    </citation>
    <scope>NUCLEOTIDE SEQUENCE [LARGE SCALE GENOMIC DNA]</scope>
    <source>
        <strain evidence="11">DSM 14684 / CIP 108061 / JCM 11494 / NBRC 100937 / ID131577</strain>
    </source>
</reference>
<protein>
    <submittedName>
        <fullName evidence="10">Membrane protein-like protein</fullName>
    </submittedName>
</protein>
<dbReference type="GO" id="GO:0009103">
    <property type="term" value="P:lipopolysaccharide biosynthetic process"/>
    <property type="evidence" value="ECO:0007669"/>
    <property type="project" value="UniProtKB-ARBA"/>
</dbReference>
<name>D3EZS2_CONWI</name>
<dbReference type="InterPro" id="IPR050297">
    <property type="entry name" value="LipidA_mod_glycosyltrf_83"/>
</dbReference>
<keyword evidence="5 8" id="KW-0812">Transmembrane</keyword>
<keyword evidence="4" id="KW-0808">Transferase</keyword>
<gene>
    <name evidence="10" type="ordered locus">Cwoe_5505</name>
</gene>
<dbReference type="PANTHER" id="PTHR33908">
    <property type="entry name" value="MANNOSYLTRANSFERASE YKCB-RELATED"/>
    <property type="match status" value="1"/>
</dbReference>
<sequence length="492" mass="52196" precursor="true">MTGRSTAATPWLALAAIVLLAAALRFPTLATQSVWFDEAATWELTRLPFGEMLSALPDRESNPPLYYVLEWLWTRAFGDGAWGLRSLSAVLGTLVVPVAYGIGHRIGGPRAGLATAALIAVNPLLVWFSQEARSYELVVLLSAWSLLLFLRSLDDDRPRVLAWWAAASALALCSHYFAAFVLAPQVAWLVWRHPRRRAVLAAVGGLAVVGLALLPMLLEQRGNPYDIAGASIVVRLLQVPKQFLLGYRGPLALASGLAGAALIAGALWLLARHARNAVRERAVLVGGIGAVGVVLPAAAAVLGADYLNARNVIPSLVPLAAVLGAGFAVTRPPRIGLALLTALCAISLGVVVVVAADQQYQRPDWKGLARALGSSGEPRVLVVTPANGEAALRFYRRDLRTLSDAGTRVRDVAVVSVATSSGPGDPPVLQQQYGAGFPPGLYDFGPPRATRTGAWTTLRFHQPAATLVQPLPISSIRFGERPPSVALLPATR</sequence>
<evidence type="ECO:0000256" key="1">
    <source>
        <dbReference type="ARBA" id="ARBA00004651"/>
    </source>
</evidence>
<dbReference type="eggNOG" id="COG5305">
    <property type="taxonomic scope" value="Bacteria"/>
</dbReference>
<evidence type="ECO:0000256" key="3">
    <source>
        <dbReference type="ARBA" id="ARBA00022676"/>
    </source>
</evidence>
<accession>D3EZS2</accession>
<evidence type="ECO:0000256" key="8">
    <source>
        <dbReference type="SAM" id="Phobius"/>
    </source>
</evidence>
<feature type="transmembrane region" description="Helical" evidence="8">
    <location>
        <begin position="111"/>
        <end position="129"/>
    </location>
</feature>
<evidence type="ECO:0000259" key="9">
    <source>
        <dbReference type="Pfam" id="PF13231"/>
    </source>
</evidence>
<feature type="transmembrane region" description="Helical" evidence="8">
    <location>
        <begin position="251"/>
        <end position="271"/>
    </location>
</feature>
<keyword evidence="11" id="KW-1185">Reference proteome</keyword>
<organism evidence="10 11">
    <name type="scientific">Conexibacter woesei (strain DSM 14684 / CCUG 47730 / CIP 108061 / JCM 11494 / NBRC 100937 / ID131577)</name>
    <dbReference type="NCBI Taxonomy" id="469383"/>
    <lineage>
        <taxon>Bacteria</taxon>
        <taxon>Bacillati</taxon>
        <taxon>Actinomycetota</taxon>
        <taxon>Thermoleophilia</taxon>
        <taxon>Solirubrobacterales</taxon>
        <taxon>Conexibacteraceae</taxon>
        <taxon>Conexibacter</taxon>
    </lineage>
</organism>
<dbReference type="HOGENOM" id="CLU_554031_0_0_11"/>
<keyword evidence="3" id="KW-0328">Glycosyltransferase</keyword>
<dbReference type="KEGG" id="cwo:Cwoe_5505"/>